<feature type="transmembrane region" description="Helical" evidence="7">
    <location>
        <begin position="936"/>
        <end position="955"/>
    </location>
</feature>
<keyword evidence="4 7" id="KW-1133">Transmembrane helix</keyword>
<feature type="transmembrane region" description="Helical" evidence="7">
    <location>
        <begin position="354"/>
        <end position="381"/>
    </location>
</feature>
<dbReference type="RefSeq" id="WP_191837068.1">
    <property type="nucleotide sequence ID" value="NZ_BAAALB010000001.1"/>
</dbReference>
<evidence type="ECO:0000256" key="6">
    <source>
        <dbReference type="ARBA" id="ARBA00038076"/>
    </source>
</evidence>
<feature type="transmembrane region" description="Helical" evidence="7">
    <location>
        <begin position="990"/>
        <end position="1017"/>
    </location>
</feature>
<evidence type="ECO:0000313" key="9">
    <source>
        <dbReference type="EMBL" id="GIF93423.1"/>
    </source>
</evidence>
<keyword evidence="10" id="KW-1185">Reference proteome</keyword>
<feature type="transmembrane region" description="Helical" evidence="7">
    <location>
        <begin position="486"/>
        <end position="506"/>
    </location>
</feature>
<feature type="transmembrane region" description="Helical" evidence="7">
    <location>
        <begin position="541"/>
        <end position="558"/>
    </location>
</feature>
<gene>
    <name evidence="9" type="ORF">Cch02nite_68670</name>
</gene>
<feature type="domain" description="ABC3 transporter permease C-terminal" evidence="8">
    <location>
        <begin position="940"/>
        <end position="1056"/>
    </location>
</feature>
<dbReference type="GO" id="GO:0005886">
    <property type="term" value="C:plasma membrane"/>
    <property type="evidence" value="ECO:0007669"/>
    <property type="project" value="UniProtKB-SubCell"/>
</dbReference>
<dbReference type="EMBL" id="BONG01000063">
    <property type="protein sequence ID" value="GIF93423.1"/>
    <property type="molecule type" value="Genomic_DNA"/>
</dbReference>
<protein>
    <recommendedName>
        <fullName evidence="8">ABC3 transporter permease C-terminal domain-containing protein</fullName>
    </recommendedName>
</protein>
<feature type="transmembrane region" description="Helical" evidence="7">
    <location>
        <begin position="401"/>
        <end position="425"/>
    </location>
</feature>
<proteinExistence type="inferred from homology"/>
<dbReference type="InterPro" id="IPR003838">
    <property type="entry name" value="ABC3_permease_C"/>
</dbReference>
<comment type="similarity">
    <text evidence="6">Belongs to the ABC-4 integral membrane protein family.</text>
</comment>
<evidence type="ECO:0000256" key="5">
    <source>
        <dbReference type="ARBA" id="ARBA00023136"/>
    </source>
</evidence>
<reference evidence="9 10" key="1">
    <citation type="submission" date="2021-01" db="EMBL/GenBank/DDBJ databases">
        <title>Whole genome shotgun sequence of Catellatospora chokoriensis NBRC 107358.</title>
        <authorList>
            <person name="Komaki H."/>
            <person name="Tamura T."/>
        </authorList>
    </citation>
    <scope>NUCLEOTIDE SEQUENCE [LARGE SCALE GENOMIC DNA]</scope>
    <source>
        <strain evidence="9 10">NBRC 107358</strain>
    </source>
</reference>
<name>A0A8J3KB37_9ACTN</name>
<comment type="subcellular location">
    <subcellularLocation>
        <location evidence="1">Cell membrane</location>
        <topology evidence="1">Multi-pass membrane protein</topology>
    </subcellularLocation>
</comment>
<evidence type="ECO:0000256" key="4">
    <source>
        <dbReference type="ARBA" id="ARBA00022989"/>
    </source>
</evidence>
<keyword evidence="5 7" id="KW-0472">Membrane</keyword>
<accession>A0A8J3KB37</accession>
<dbReference type="PANTHER" id="PTHR30572">
    <property type="entry name" value="MEMBRANE COMPONENT OF TRANSPORTER-RELATED"/>
    <property type="match status" value="1"/>
</dbReference>
<keyword evidence="3 7" id="KW-0812">Transmembrane</keyword>
<dbReference type="Proteomes" id="UP000619293">
    <property type="component" value="Unassembled WGS sequence"/>
</dbReference>
<evidence type="ECO:0000259" key="8">
    <source>
        <dbReference type="Pfam" id="PF02687"/>
    </source>
</evidence>
<organism evidence="9 10">
    <name type="scientific">Catellatospora chokoriensis</name>
    <dbReference type="NCBI Taxonomy" id="310353"/>
    <lineage>
        <taxon>Bacteria</taxon>
        <taxon>Bacillati</taxon>
        <taxon>Actinomycetota</taxon>
        <taxon>Actinomycetes</taxon>
        <taxon>Micromonosporales</taxon>
        <taxon>Micromonosporaceae</taxon>
        <taxon>Catellatospora</taxon>
    </lineage>
</organism>
<feature type="transmembrane region" description="Helical" evidence="7">
    <location>
        <begin position="446"/>
        <end position="466"/>
    </location>
</feature>
<evidence type="ECO:0000256" key="7">
    <source>
        <dbReference type="SAM" id="Phobius"/>
    </source>
</evidence>
<evidence type="ECO:0000256" key="3">
    <source>
        <dbReference type="ARBA" id="ARBA00022692"/>
    </source>
</evidence>
<dbReference type="GO" id="GO:0022857">
    <property type="term" value="F:transmembrane transporter activity"/>
    <property type="evidence" value="ECO:0007669"/>
    <property type="project" value="TreeGrafter"/>
</dbReference>
<feature type="domain" description="ABC3 transporter permease C-terminal" evidence="8">
    <location>
        <begin position="316"/>
        <end position="425"/>
    </location>
</feature>
<evidence type="ECO:0000256" key="2">
    <source>
        <dbReference type="ARBA" id="ARBA00022475"/>
    </source>
</evidence>
<keyword evidence="2" id="KW-1003">Cell membrane</keyword>
<dbReference type="InterPro" id="IPR050250">
    <property type="entry name" value="Macrolide_Exporter_MacB"/>
</dbReference>
<dbReference type="AlphaFoldDB" id="A0A8J3KB37"/>
<comment type="caution">
    <text evidence="9">The sequence shown here is derived from an EMBL/GenBank/DDBJ whole genome shotgun (WGS) entry which is preliminary data.</text>
</comment>
<sequence>MLGRRRANSARGLLTAVAAAVLISTTLLTALAAYSGAVIAAGGRAAVAAAPAEERAVQVRFPSRPAGSGGWSIGTGGKGDLAGQWSATDAKVRQTFATRFGDAGPEVIAAGYATGTRFAGDTGKAARDGYGAVYARVMFLDELADHARLVSGSWAVPGAHPRQVVVGEAAAQTLGLRTGSVVPLANGVSKHTEQVVVSGVFAATAGADPYWLLAPETAQGAEAGRNTYGPLVLTREDFFDGWAELGSNGWVVTPNLSGAEPATLAAARETVRHLADVPTQLGYGSSGQVSTQMDRLVDRIRQASLVGRSDLLTPLLLIAILGGYALLLLAAMLTEGRRQETALLRARGASRAQLAGLATREALLVAAPAAVIAPVLTAPLLKLAGRLPMLSAVHLNLTSGITSTTVTVAAAAGLGCVLAMLLPALRGGGTYVADLATRSRPGRVAVAQRTGLDLALVGFAVLAWYQLRHYDSPLSGVGGRLGVDPLLAAAAPLGVLAGAVVALRTFPLLTRLLERAVDRTGWFAAQLGVWQAGRRPSAGPVLLLALSVAVSTLAWTLAATARQSQVDQADHTAGADLRLTETSPVIPAQRSAQVAGLPGVTEILPAWRTSLQAGERDTTASVVALDAAAAGDVLRLRADVGDAPTLLAGMAAAGSRVAGVTLPAGATSVRGTVRITVDGHNWDGDPRKATAIQLTDEHGDTRSVPLTPAKGRYAFTAPVPGGPGIRLTGITVDGPELPLLTRISWALSGLSAVNSTGAATAISLDASTERWSLAAGKPGYKAAVQGSGVRVDAWLDEPAAQYDNFAFTTRPQAAVKPVPALATPEALAALHTEAGETLNLQLWSHPVPIQVTGTLRALPGGGEPAALLLDMPSLSAHLQHGGLQAPNVTEWWAATDPARHGEAAAAAAQLPTLAVVDRQELARRAGNDPFGVGGRLALFIAALGAIGLALVGIAVDLRSTARRRAAELAVLNTLGASPGLLARALMIEQAFLAGLGVTVGLLVGLLVARTTGPLVILTPSADRPVPPALTTTDWPPVLATAAVLLAITLVMAGLVATSSRRRLAATQLRIGADR</sequence>
<evidence type="ECO:0000256" key="1">
    <source>
        <dbReference type="ARBA" id="ARBA00004651"/>
    </source>
</evidence>
<dbReference type="PANTHER" id="PTHR30572:SF4">
    <property type="entry name" value="ABC TRANSPORTER PERMEASE YTRF"/>
    <property type="match status" value="1"/>
</dbReference>
<dbReference type="Pfam" id="PF02687">
    <property type="entry name" value="FtsX"/>
    <property type="match status" value="2"/>
</dbReference>
<evidence type="ECO:0000313" key="10">
    <source>
        <dbReference type="Proteomes" id="UP000619293"/>
    </source>
</evidence>
<feature type="transmembrane region" description="Helical" evidence="7">
    <location>
        <begin position="311"/>
        <end position="333"/>
    </location>
</feature>
<feature type="transmembrane region" description="Helical" evidence="7">
    <location>
        <begin position="1037"/>
        <end position="1056"/>
    </location>
</feature>